<accession>A0A0P7ZUM4</accession>
<dbReference type="AlphaFoldDB" id="A0A0P7ZUM4"/>
<protein>
    <submittedName>
        <fullName evidence="1">Uncharacterized protein</fullName>
    </submittedName>
</protein>
<evidence type="ECO:0000313" key="1">
    <source>
        <dbReference type="EMBL" id="KPQ37323.1"/>
    </source>
</evidence>
<proteinExistence type="predicted"/>
<dbReference type="STRING" id="1666911.HLUCCA11_02485"/>
<sequence length="178" mass="20029">MTMQLTANQIGSSLKAGIEAGIEAGIGSGLAEALAGTIRLNNVLSSIHAYADMSPDMAMRRQVNSWMLRRDRQDLSCTQWCQLFGARQPHNPALTFIYESFGQYSGLHFGRVRPNDSLNSHLHFPLVCWFDWTITFCEEFFQSFGVDLSDRFDEADFDTIGELVDFLAEQINTAEFDS</sequence>
<gene>
    <name evidence="1" type="ORF">HLUCCA11_02485</name>
</gene>
<reference evidence="1 2" key="1">
    <citation type="submission" date="2015-09" db="EMBL/GenBank/DDBJ databases">
        <title>Identification and resolution of microdiversity through metagenomic sequencing of parallel consortia.</title>
        <authorList>
            <person name="Nelson W.C."/>
            <person name="Romine M.F."/>
            <person name="Lindemann S.R."/>
        </authorList>
    </citation>
    <scope>NUCLEOTIDE SEQUENCE [LARGE SCALE GENOMIC DNA]</scope>
    <source>
        <strain evidence="1">Ana</strain>
    </source>
</reference>
<evidence type="ECO:0000313" key="2">
    <source>
        <dbReference type="Proteomes" id="UP000050465"/>
    </source>
</evidence>
<comment type="caution">
    <text evidence="1">The sequence shown here is derived from an EMBL/GenBank/DDBJ whole genome shotgun (WGS) entry which is preliminary data.</text>
</comment>
<dbReference type="PATRIC" id="fig|1666911.3.peg.1735"/>
<dbReference type="EMBL" id="LJZR01000002">
    <property type="protein sequence ID" value="KPQ37323.1"/>
    <property type="molecule type" value="Genomic_DNA"/>
</dbReference>
<organism evidence="1 2">
    <name type="scientific">Phormidesmis priestleyi Ana</name>
    <dbReference type="NCBI Taxonomy" id="1666911"/>
    <lineage>
        <taxon>Bacteria</taxon>
        <taxon>Bacillati</taxon>
        <taxon>Cyanobacteriota</taxon>
        <taxon>Cyanophyceae</taxon>
        <taxon>Leptolyngbyales</taxon>
        <taxon>Leptolyngbyaceae</taxon>
        <taxon>Phormidesmis</taxon>
    </lineage>
</organism>
<name>A0A0P7ZUM4_9CYAN</name>
<dbReference type="Proteomes" id="UP000050465">
    <property type="component" value="Unassembled WGS sequence"/>
</dbReference>